<feature type="non-terminal residue" evidence="2">
    <location>
        <position position="1"/>
    </location>
</feature>
<name>A0A392VJ24_9FABA</name>
<dbReference type="EMBL" id="LXQA011138935">
    <property type="protein sequence ID" value="MCI86380.1"/>
    <property type="molecule type" value="Genomic_DNA"/>
</dbReference>
<dbReference type="AlphaFoldDB" id="A0A392VJ24"/>
<keyword evidence="3" id="KW-1185">Reference proteome</keyword>
<sequence length="45" mass="5002">QDRTGRSMSVDMQQDEDNWPHGQQRTRVLLVAPVVVGEVVVVVVA</sequence>
<organism evidence="2 3">
    <name type="scientific">Trifolium medium</name>
    <dbReference type="NCBI Taxonomy" id="97028"/>
    <lineage>
        <taxon>Eukaryota</taxon>
        <taxon>Viridiplantae</taxon>
        <taxon>Streptophyta</taxon>
        <taxon>Embryophyta</taxon>
        <taxon>Tracheophyta</taxon>
        <taxon>Spermatophyta</taxon>
        <taxon>Magnoliopsida</taxon>
        <taxon>eudicotyledons</taxon>
        <taxon>Gunneridae</taxon>
        <taxon>Pentapetalae</taxon>
        <taxon>rosids</taxon>
        <taxon>fabids</taxon>
        <taxon>Fabales</taxon>
        <taxon>Fabaceae</taxon>
        <taxon>Papilionoideae</taxon>
        <taxon>50 kb inversion clade</taxon>
        <taxon>NPAAA clade</taxon>
        <taxon>Hologalegina</taxon>
        <taxon>IRL clade</taxon>
        <taxon>Trifolieae</taxon>
        <taxon>Trifolium</taxon>
    </lineage>
</organism>
<evidence type="ECO:0000256" key="1">
    <source>
        <dbReference type="SAM" id="MobiDB-lite"/>
    </source>
</evidence>
<feature type="region of interest" description="Disordered" evidence="1">
    <location>
        <begin position="1"/>
        <end position="23"/>
    </location>
</feature>
<protein>
    <submittedName>
        <fullName evidence="2">Uncharacterized protein</fullName>
    </submittedName>
</protein>
<evidence type="ECO:0000313" key="2">
    <source>
        <dbReference type="EMBL" id="MCI86380.1"/>
    </source>
</evidence>
<accession>A0A392VJ24</accession>
<comment type="caution">
    <text evidence="2">The sequence shown here is derived from an EMBL/GenBank/DDBJ whole genome shotgun (WGS) entry which is preliminary data.</text>
</comment>
<proteinExistence type="predicted"/>
<feature type="compositionally biased region" description="Polar residues" evidence="1">
    <location>
        <begin position="1"/>
        <end position="12"/>
    </location>
</feature>
<evidence type="ECO:0000313" key="3">
    <source>
        <dbReference type="Proteomes" id="UP000265520"/>
    </source>
</evidence>
<reference evidence="2 3" key="1">
    <citation type="journal article" date="2018" name="Front. Plant Sci.">
        <title>Red Clover (Trifolium pratense) and Zigzag Clover (T. medium) - A Picture of Genomic Similarities and Differences.</title>
        <authorList>
            <person name="Dluhosova J."/>
            <person name="Istvanek J."/>
            <person name="Nedelnik J."/>
            <person name="Repkova J."/>
        </authorList>
    </citation>
    <scope>NUCLEOTIDE SEQUENCE [LARGE SCALE GENOMIC DNA]</scope>
    <source>
        <strain evidence="3">cv. 10/8</strain>
        <tissue evidence="2">Leaf</tissue>
    </source>
</reference>
<dbReference type="Proteomes" id="UP000265520">
    <property type="component" value="Unassembled WGS sequence"/>
</dbReference>